<evidence type="ECO:0000313" key="1">
    <source>
        <dbReference type="Proteomes" id="UP000035642"/>
    </source>
</evidence>
<proteinExistence type="predicted"/>
<evidence type="ECO:0000313" key="2">
    <source>
        <dbReference type="WBParaSite" id="ACAC_0001255901-mRNA-1"/>
    </source>
</evidence>
<dbReference type="Proteomes" id="UP000035642">
    <property type="component" value="Unassembled WGS sequence"/>
</dbReference>
<dbReference type="STRING" id="6313.A0A0K0DLR2"/>
<reference evidence="1" key="1">
    <citation type="submission" date="2012-09" db="EMBL/GenBank/DDBJ databases">
        <authorList>
            <person name="Martin A.A."/>
        </authorList>
    </citation>
    <scope>NUCLEOTIDE SEQUENCE</scope>
</reference>
<protein>
    <submittedName>
        <fullName evidence="2">CUE domain-containing protein</fullName>
    </submittedName>
</protein>
<keyword evidence="1" id="KW-1185">Reference proteome</keyword>
<reference evidence="2" key="2">
    <citation type="submission" date="2017-02" db="UniProtKB">
        <authorList>
            <consortium name="WormBaseParasite"/>
        </authorList>
    </citation>
    <scope>IDENTIFICATION</scope>
</reference>
<dbReference type="WBParaSite" id="ACAC_0001255901-mRNA-1">
    <property type="protein sequence ID" value="ACAC_0001255901-mRNA-1"/>
    <property type="gene ID" value="ACAC_0001255901"/>
</dbReference>
<name>A0A0K0DLR2_ANGCA</name>
<organism evidence="1 2">
    <name type="scientific">Angiostrongylus cantonensis</name>
    <name type="common">Rat lungworm</name>
    <dbReference type="NCBI Taxonomy" id="6313"/>
    <lineage>
        <taxon>Eukaryota</taxon>
        <taxon>Metazoa</taxon>
        <taxon>Ecdysozoa</taxon>
        <taxon>Nematoda</taxon>
        <taxon>Chromadorea</taxon>
        <taxon>Rhabditida</taxon>
        <taxon>Rhabditina</taxon>
        <taxon>Rhabditomorpha</taxon>
        <taxon>Strongyloidea</taxon>
        <taxon>Metastrongylidae</taxon>
        <taxon>Angiostrongylus</taxon>
    </lineage>
</organism>
<dbReference type="AlphaFoldDB" id="A0A0K0DLR2"/>
<sequence length="126" mass="14162">ELLCAVWPEFVGDVSSFLSEVLFKPSSSSSGNVLKHIDVVDSLSALFPENYETLSKHLFGLLSSEKTSDELQAELIDLLGFEQFEMVCKILEWRPQLVDELTSVRLRASKLSKYASEKVILFFVTA</sequence>
<accession>A0A0K0DLR2</accession>